<keyword evidence="2" id="KW-1185">Reference proteome</keyword>
<proteinExistence type="predicted"/>
<name>A0A1F2P686_9EURY</name>
<organism evidence="1 2">
    <name type="scientific">Candidatus Syntropharchaeum butanivorans</name>
    <dbReference type="NCBI Taxonomy" id="1839936"/>
    <lineage>
        <taxon>Archaea</taxon>
        <taxon>Methanobacteriati</taxon>
        <taxon>Methanobacteriota</taxon>
        <taxon>Stenosarchaea group</taxon>
        <taxon>Methanomicrobia</taxon>
        <taxon>Methanosarcinales</taxon>
        <taxon>ANME-2 cluster</taxon>
        <taxon>Candidatus Syntropharchaeum</taxon>
    </lineage>
</organism>
<gene>
    <name evidence="1" type="ORF">SBU_000103</name>
</gene>
<dbReference type="EMBL" id="LYOR01000001">
    <property type="protein sequence ID" value="OFV66810.1"/>
    <property type="molecule type" value="Genomic_DNA"/>
</dbReference>
<accession>A0A1F2P686</accession>
<dbReference type="AlphaFoldDB" id="A0A1F2P686"/>
<protein>
    <submittedName>
        <fullName evidence="1">Uncharacterized protein</fullName>
    </submittedName>
</protein>
<dbReference type="STRING" id="1839936.SBU_000103"/>
<evidence type="ECO:0000313" key="1">
    <source>
        <dbReference type="EMBL" id="OFV66810.1"/>
    </source>
</evidence>
<evidence type="ECO:0000313" key="2">
    <source>
        <dbReference type="Proteomes" id="UP000185779"/>
    </source>
</evidence>
<reference evidence="1" key="1">
    <citation type="submission" date="2016-05" db="EMBL/GenBank/DDBJ databases">
        <title>Microbial consortia oxidize butane by reversing methanogenesis.</title>
        <authorList>
            <person name="Laso-Perez R."/>
            <person name="Richter M."/>
            <person name="Wegener G."/>
            <person name="Musat F."/>
        </authorList>
    </citation>
    <scope>NUCLEOTIDE SEQUENCE [LARGE SCALE GENOMIC DNA]</scope>
    <source>
        <strain evidence="1">BOX1</strain>
    </source>
</reference>
<comment type="caution">
    <text evidence="1">The sequence shown here is derived from an EMBL/GenBank/DDBJ whole genome shotgun (WGS) entry which is preliminary data.</text>
</comment>
<dbReference type="Proteomes" id="UP000185779">
    <property type="component" value="Unassembled WGS sequence"/>
</dbReference>
<sequence>MKKNMDKDESFTNTSPDTSILKPFDSAHGGLEFDALTVRQVYRFLAHQSLTEIRGIDPNGEKKPVIYFVKDEDDFVDRCRQLNGDYNVYVGINPRKQRRGRAEDIAAVNASIIDVDARRPDSKQPATDEELEKAEEVADQIIEWFESQGFHRPIKCMSGNGFQLWSGIPPIELDDENREAVQAKLQAFQKLIKEKFENDRAEIDNIGDLPRIIKVIGTRSIKGEDTPERPHRLSYAVDPLVRSEDERLRDYILNLEVERDVQPANPPEVKGELRPCFKQAIEQRWQLTGGDGHHFRLALVAELVAAGYTDQEIHEVFKLQADYDSAVTQSHIDRTRVRGIRPHRCATIQRDCASLVSHLCELCKERKNTKSEESTKEGGSKPKSQNDRLVSLALSLLKGIGCDQYDEPHAIIENEKGTRALRIRSREFKEWLARVWWEAEQKTLSNEALTTATTTLSGIARFDGSQFYLWNRIGEFNGKIYYDLANEAGEVIEIDESGWRITTDPPILFRREQHQRPQARPEHGGRIERLWDFFTIENERDRRLLLTAVISYFFPEIPRPIIVFYGQHGSRKTTFSKWIKDLIDPSKTETLRMPTRDNDMIIALFHHYCAVFDNEGMIRDWQSDVLARAVTGAGETKRALYTDEDEVIYNYKRAIVLNGILIPLYRPDVVDRSLFFKLTRREDNRSERGLQQVFEATKPQLFGALLDLLSKTLRVLKSEKIRIPGEVRMFDYAEVGEACLRALGYEAGTFLEDYLSSKGDDNIRVVESSIMGSVLLALINDRYYINEEGIRHNFLDGERQWQGTASELLQIFNLKAKELGVDRRSREWKGSPKGLSEELERLKTNLAAIGVMIERGKSGERFINIYKKSNNNHSHPHPLSNVNLASFAPGASGPGEVDEPDAEMHTLKGRGIADPITGTDDLNTIIRKLKDFIQHNKQLLNNKKRDSFIEAATSQLQLLGLLKRDPNDLTLRSALGMIFTDLNGGDVNV</sequence>